<feature type="domain" description="Glycosyl transferase family 51" evidence="12">
    <location>
        <begin position="57"/>
        <end position="220"/>
    </location>
</feature>
<accession>A0AA95KDV4</accession>
<evidence type="ECO:0000256" key="4">
    <source>
        <dbReference type="ARBA" id="ARBA00022679"/>
    </source>
</evidence>
<evidence type="ECO:0000313" key="13">
    <source>
        <dbReference type="EMBL" id="WGZ89821.1"/>
    </source>
</evidence>
<comment type="subcellular location">
    <subcellularLocation>
        <location evidence="11">Cell inner membrane</location>
        <topology evidence="11">Single-pass membrane protein</topology>
    </subcellularLocation>
</comment>
<feature type="transmembrane region" description="Helical" evidence="11">
    <location>
        <begin position="12"/>
        <end position="32"/>
    </location>
</feature>
<dbReference type="PANTHER" id="PTHR30400">
    <property type="entry name" value="MONOFUNCTIONAL BIOSYNTHETIC PEPTIDOGLYCAN TRANSGLYCOSYLASE"/>
    <property type="match status" value="1"/>
</dbReference>
<dbReference type="GO" id="GO:0009274">
    <property type="term" value="C:peptidoglycan-based cell wall"/>
    <property type="evidence" value="ECO:0007669"/>
    <property type="project" value="InterPro"/>
</dbReference>
<dbReference type="Gene3D" id="1.10.3810.10">
    <property type="entry name" value="Biosynthetic peptidoglycan transglycosylase-like"/>
    <property type="match status" value="1"/>
</dbReference>
<evidence type="ECO:0000256" key="7">
    <source>
        <dbReference type="ARBA" id="ARBA00022984"/>
    </source>
</evidence>
<dbReference type="GO" id="GO:0009252">
    <property type="term" value="P:peptidoglycan biosynthetic process"/>
    <property type="evidence" value="ECO:0007669"/>
    <property type="project" value="UniProtKB-UniRule"/>
</dbReference>
<evidence type="ECO:0000256" key="1">
    <source>
        <dbReference type="ARBA" id="ARBA00022475"/>
    </source>
</evidence>
<dbReference type="GO" id="GO:0071555">
    <property type="term" value="P:cell wall organization"/>
    <property type="evidence" value="ECO:0007669"/>
    <property type="project" value="UniProtKB-KW"/>
</dbReference>
<evidence type="ECO:0000256" key="11">
    <source>
        <dbReference type="HAMAP-Rule" id="MF_00766"/>
    </source>
</evidence>
<dbReference type="KEGG" id="tdu:QJT80_09935"/>
<dbReference type="SUPFAM" id="SSF53955">
    <property type="entry name" value="Lysozyme-like"/>
    <property type="match status" value="1"/>
</dbReference>
<dbReference type="EC" id="2.4.99.28" evidence="11"/>
<organism evidence="13">
    <name type="scientific">Candidatus Thiocaldithrix dubininis</name>
    <dbReference type="NCBI Taxonomy" id="3080823"/>
    <lineage>
        <taxon>Bacteria</taxon>
        <taxon>Pseudomonadati</taxon>
        <taxon>Pseudomonadota</taxon>
        <taxon>Gammaproteobacteria</taxon>
        <taxon>Thiotrichales</taxon>
        <taxon>Thiotrichaceae</taxon>
        <taxon>Candidatus Thiocaldithrix</taxon>
    </lineage>
</organism>
<comment type="similarity">
    <text evidence="11">Belongs to the glycosyltransferase 51 family.</text>
</comment>
<keyword evidence="4 11" id="KW-0808">Transferase</keyword>
<dbReference type="GO" id="GO:0008955">
    <property type="term" value="F:peptidoglycan glycosyltransferase activity"/>
    <property type="evidence" value="ECO:0007669"/>
    <property type="project" value="UniProtKB-UniRule"/>
</dbReference>
<comment type="catalytic activity">
    <reaction evidence="11">
        <text>[GlcNAc-(1-&gt;4)-Mur2Ac(oyl-L-Ala-gamma-D-Glu-L-Lys-D-Ala-D-Ala)](n)-di-trans,octa-cis-undecaprenyl diphosphate + beta-D-GlcNAc-(1-&gt;4)-Mur2Ac(oyl-L-Ala-gamma-D-Glu-L-Lys-D-Ala-D-Ala)-di-trans,octa-cis-undecaprenyl diphosphate = [GlcNAc-(1-&gt;4)-Mur2Ac(oyl-L-Ala-gamma-D-Glu-L-Lys-D-Ala-D-Ala)](n+1)-di-trans,octa-cis-undecaprenyl diphosphate + di-trans,octa-cis-undecaprenyl diphosphate + H(+)</text>
        <dbReference type="Rhea" id="RHEA:23708"/>
        <dbReference type="Rhea" id="RHEA-COMP:9602"/>
        <dbReference type="Rhea" id="RHEA-COMP:9603"/>
        <dbReference type="ChEBI" id="CHEBI:15378"/>
        <dbReference type="ChEBI" id="CHEBI:58405"/>
        <dbReference type="ChEBI" id="CHEBI:60033"/>
        <dbReference type="ChEBI" id="CHEBI:78435"/>
        <dbReference type="EC" id="2.4.99.28"/>
    </reaction>
</comment>
<keyword evidence="1 11" id="KW-1003">Cell membrane</keyword>
<dbReference type="GO" id="GO:0008360">
    <property type="term" value="P:regulation of cell shape"/>
    <property type="evidence" value="ECO:0007669"/>
    <property type="project" value="UniProtKB-KW"/>
</dbReference>
<sequence length="236" mass="26707">MKLPVPKFNWLWRIPLFAFLGVCALLLIFRWLPIPTSAFMLSQNIDALFDSNVPFVRHEWTPMERIPYSMRLAVIASEDQNFPVHWGVDVEATKAAIAAELHGQKTGGGSTLTQQVAKNLFLWQGRSYARKGLEWGLAGLIEVFWPKERILEVYLNIAQFSKADYGVGAASANLFRKPVERINSNDAALLAAVLPAPSQFSAVKPSKYIRARQRYVLRQMRYLGGRNYLATLQQPN</sequence>
<dbReference type="InterPro" id="IPR036950">
    <property type="entry name" value="PBP_transglycosylase"/>
</dbReference>
<keyword evidence="8 11" id="KW-1133">Transmembrane helix</keyword>
<keyword evidence="10 11" id="KW-0961">Cell wall biogenesis/degradation</keyword>
<name>A0AA95KDV4_9GAMM</name>
<evidence type="ECO:0000256" key="3">
    <source>
        <dbReference type="ARBA" id="ARBA00022676"/>
    </source>
</evidence>
<comment type="function">
    <text evidence="11">Peptidoglycan polymerase that catalyzes glycan chain elongation from lipid-linked precursors.</text>
</comment>
<dbReference type="EMBL" id="CP124755">
    <property type="protein sequence ID" value="WGZ89821.1"/>
    <property type="molecule type" value="Genomic_DNA"/>
</dbReference>
<evidence type="ECO:0000256" key="10">
    <source>
        <dbReference type="ARBA" id="ARBA00023316"/>
    </source>
</evidence>
<evidence type="ECO:0000256" key="9">
    <source>
        <dbReference type="ARBA" id="ARBA00023136"/>
    </source>
</evidence>
<comment type="pathway">
    <text evidence="11">Cell wall biogenesis; peptidoglycan biosynthesis.</text>
</comment>
<dbReference type="InterPro" id="IPR001264">
    <property type="entry name" value="Glyco_trans_51"/>
</dbReference>
<dbReference type="InterPro" id="IPR023346">
    <property type="entry name" value="Lysozyme-like_dom_sf"/>
</dbReference>
<dbReference type="AlphaFoldDB" id="A0AA95KDV4"/>
<dbReference type="PANTHER" id="PTHR30400:SF0">
    <property type="entry name" value="BIOSYNTHETIC PEPTIDOGLYCAN TRANSGLYCOSYLASE"/>
    <property type="match status" value="1"/>
</dbReference>
<dbReference type="InterPro" id="IPR011812">
    <property type="entry name" value="Pep_trsgly"/>
</dbReference>
<dbReference type="Proteomes" id="UP001300672">
    <property type="component" value="Chromosome"/>
</dbReference>
<keyword evidence="5 11" id="KW-0812">Transmembrane</keyword>
<evidence type="ECO:0000256" key="8">
    <source>
        <dbReference type="ARBA" id="ARBA00022989"/>
    </source>
</evidence>
<reference evidence="13" key="2">
    <citation type="submission" date="2023-04" db="EMBL/GenBank/DDBJ databases">
        <authorList>
            <person name="Beletskiy A.V."/>
            <person name="Mardanov A.V."/>
            <person name="Ravin N.V."/>
        </authorList>
    </citation>
    <scope>NUCLEOTIDE SEQUENCE</scope>
    <source>
        <strain evidence="13">GKL-01</strain>
    </source>
</reference>
<protein>
    <recommendedName>
        <fullName evidence="11">Biosynthetic peptidoglycan transglycosylase</fullName>
        <ecNumber evidence="11">2.4.99.28</ecNumber>
    </recommendedName>
    <alternativeName>
        <fullName evidence="11">Glycan polymerase</fullName>
    </alternativeName>
    <alternativeName>
        <fullName evidence="11">Peptidoglycan glycosyltransferase MtgA</fullName>
        <shortName evidence="11">PGT</shortName>
    </alternativeName>
</protein>
<keyword evidence="9 11" id="KW-0472">Membrane</keyword>
<dbReference type="HAMAP" id="MF_00766">
    <property type="entry name" value="PGT_MtgA"/>
    <property type="match status" value="1"/>
</dbReference>
<keyword evidence="6 11" id="KW-0133">Cell shape</keyword>
<dbReference type="Pfam" id="PF00912">
    <property type="entry name" value="Transgly"/>
    <property type="match status" value="1"/>
</dbReference>
<reference evidence="13" key="1">
    <citation type="journal article" date="2023" name="Int. J. Mol. Sci.">
        <title>Metagenomics Revealed a New Genus 'Candidatus Thiocaldithrix dubininis' gen. nov., sp. nov. and a New Species 'Candidatus Thiothrix putei' sp. nov. in the Family Thiotrichaceae, Some Members of Which Have Traits of Both Na+- and H+-Motive Energetics.</title>
        <authorList>
            <person name="Ravin N.V."/>
            <person name="Muntyan M.S."/>
            <person name="Smolyakov D.D."/>
            <person name="Rudenko T.S."/>
            <person name="Beletsky A.V."/>
            <person name="Mardanov A.V."/>
            <person name="Grabovich M.Y."/>
        </authorList>
    </citation>
    <scope>NUCLEOTIDE SEQUENCE</scope>
    <source>
        <strain evidence="13">GKL-01</strain>
    </source>
</reference>
<evidence type="ECO:0000256" key="5">
    <source>
        <dbReference type="ARBA" id="ARBA00022692"/>
    </source>
</evidence>
<keyword evidence="7 11" id="KW-0573">Peptidoglycan synthesis</keyword>
<evidence type="ECO:0000256" key="6">
    <source>
        <dbReference type="ARBA" id="ARBA00022960"/>
    </source>
</evidence>
<keyword evidence="3 11" id="KW-0328">Glycosyltransferase</keyword>
<dbReference type="GO" id="GO:0016763">
    <property type="term" value="F:pentosyltransferase activity"/>
    <property type="evidence" value="ECO:0007669"/>
    <property type="project" value="InterPro"/>
</dbReference>
<proteinExistence type="inferred from homology"/>
<evidence type="ECO:0000259" key="12">
    <source>
        <dbReference type="Pfam" id="PF00912"/>
    </source>
</evidence>
<gene>
    <name evidence="11 13" type="primary">mtgA</name>
    <name evidence="13" type="ORF">QJT80_09935</name>
</gene>
<dbReference type="GO" id="GO:0005886">
    <property type="term" value="C:plasma membrane"/>
    <property type="evidence" value="ECO:0007669"/>
    <property type="project" value="UniProtKB-SubCell"/>
</dbReference>
<dbReference type="NCBIfam" id="TIGR02070">
    <property type="entry name" value="mono_pep_trsgly"/>
    <property type="match status" value="1"/>
</dbReference>
<keyword evidence="2 11" id="KW-0997">Cell inner membrane</keyword>
<evidence type="ECO:0000256" key="2">
    <source>
        <dbReference type="ARBA" id="ARBA00022519"/>
    </source>
</evidence>